<dbReference type="InterPro" id="IPR025944">
    <property type="entry name" value="Sigma_54_int_dom_CS"/>
</dbReference>
<gene>
    <name evidence="9" type="ORF">GA0061103_4368</name>
</gene>
<accession>A0A1C3VVS4</accession>
<organism evidence="9 10">
    <name type="scientific">Rhizobium multihospitium</name>
    <dbReference type="NCBI Taxonomy" id="410764"/>
    <lineage>
        <taxon>Bacteria</taxon>
        <taxon>Pseudomonadati</taxon>
        <taxon>Pseudomonadota</taxon>
        <taxon>Alphaproteobacteria</taxon>
        <taxon>Hyphomicrobiales</taxon>
        <taxon>Rhizobiaceae</taxon>
        <taxon>Rhizobium/Agrobacterium group</taxon>
        <taxon>Rhizobium</taxon>
    </lineage>
</organism>
<dbReference type="InterPro" id="IPR009057">
    <property type="entry name" value="Homeodomain-like_sf"/>
</dbReference>
<keyword evidence="5" id="KW-0238">DNA-binding</keyword>
<dbReference type="Pfam" id="PF01590">
    <property type="entry name" value="GAF"/>
    <property type="match status" value="1"/>
</dbReference>
<dbReference type="Pfam" id="PF00158">
    <property type="entry name" value="Sigma54_activat"/>
    <property type="match status" value="1"/>
</dbReference>
<dbReference type="InterPro" id="IPR003593">
    <property type="entry name" value="AAA+_ATPase"/>
</dbReference>
<keyword evidence="3" id="KW-0902">Two-component regulatory system</keyword>
<evidence type="ECO:0000313" key="10">
    <source>
        <dbReference type="Proteomes" id="UP000199101"/>
    </source>
</evidence>
<evidence type="ECO:0000256" key="7">
    <source>
        <dbReference type="ARBA" id="ARBA00023163"/>
    </source>
</evidence>
<dbReference type="Gene3D" id="1.10.8.60">
    <property type="match status" value="1"/>
</dbReference>
<dbReference type="InterPro" id="IPR027417">
    <property type="entry name" value="P-loop_NTPase"/>
</dbReference>
<evidence type="ECO:0000256" key="3">
    <source>
        <dbReference type="ARBA" id="ARBA00023012"/>
    </source>
</evidence>
<keyword evidence="6" id="KW-0010">Activator</keyword>
<name>A0A1C3VVS4_9HYPH</name>
<dbReference type="CDD" id="cd00009">
    <property type="entry name" value="AAA"/>
    <property type="match status" value="1"/>
</dbReference>
<dbReference type="InterPro" id="IPR003018">
    <property type="entry name" value="GAF"/>
</dbReference>
<dbReference type="PROSITE" id="PS50045">
    <property type="entry name" value="SIGMA54_INTERACT_4"/>
    <property type="match status" value="1"/>
</dbReference>
<dbReference type="SUPFAM" id="SSF52540">
    <property type="entry name" value="P-loop containing nucleoside triphosphate hydrolases"/>
    <property type="match status" value="1"/>
</dbReference>
<evidence type="ECO:0000256" key="1">
    <source>
        <dbReference type="ARBA" id="ARBA00022741"/>
    </source>
</evidence>
<keyword evidence="7" id="KW-0804">Transcription</keyword>
<dbReference type="InterPro" id="IPR002078">
    <property type="entry name" value="Sigma_54_int"/>
</dbReference>
<dbReference type="SUPFAM" id="SSF55781">
    <property type="entry name" value="GAF domain-like"/>
    <property type="match status" value="1"/>
</dbReference>
<evidence type="ECO:0000313" key="9">
    <source>
        <dbReference type="EMBL" id="SCB31892.1"/>
    </source>
</evidence>
<dbReference type="PROSITE" id="PS00688">
    <property type="entry name" value="SIGMA54_INTERACT_3"/>
    <property type="match status" value="1"/>
</dbReference>
<sequence length="682" mass="74515">MKRNLHDMSDIPLRRSPQVPAFVPGGALIRSDYDEVGVTRAWESLLEGRYKTRRQSLPVRSTIHDSWSRCAKGGIDAQRNEAPIETDRDAVEALTRGSSELLEAAAHPFSTIGRMLDGTGAMLVLADNDGVLIDVIGDKRTIFDGMDIHLGVGGKWTEEVVGTNGIGTALWTGEPVFVHAAEHFCAGIKSWTCAGAPIRDPFDGKIIGVVDLSGHPDIFRPHNIALVAAAAREIERALADSQITERMRLLEAFIASANNYRATDGLLIIDRQGRAIYHNNVPLLEGRRFGEGSLNCWSPELTGSGFLDTVATSLPEAMRDCDVCPLELDGDIRGAAVVFSKNASRRIVSLNSRASDRQKEACAHIVGESDKLCAAVDIACRVAETQDVTSLLIEGETGVGKELFARLIHAGSRKSGSSPFIALNCGAVTKELFGSELFGHVSGAFTGASREGKAGVFELADGGVLSLDEIGEMPLDIQPFLLRVLEERVVHRLGDSRSRPVDVRLVASTNRDLKQEVAAGRFRRDLYYRISTVTIHVPPLRERGNDCLLLLDHFNHKLAERRGTSSLRFTNEALDTMLAYRWPGNVRELRNLVERLHLLARHRLVGVDDLPAEMVMRAPTGSDASIEAGSQVLSFAAAERQAIMSALSVEHGNLSKVAHRLGISRPTLYRKMEQFGIKRSYA</sequence>
<dbReference type="GO" id="GO:0000160">
    <property type="term" value="P:phosphorelay signal transduction system"/>
    <property type="evidence" value="ECO:0007669"/>
    <property type="project" value="UniProtKB-KW"/>
</dbReference>
<dbReference type="STRING" id="410764.GA0061103_4368"/>
<evidence type="ECO:0000259" key="8">
    <source>
        <dbReference type="PROSITE" id="PS50045"/>
    </source>
</evidence>
<protein>
    <submittedName>
        <fullName evidence="9">Transcriptional regulator of acetoin/glycerol metabolism</fullName>
    </submittedName>
</protein>
<dbReference type="InterPro" id="IPR058031">
    <property type="entry name" value="AAA_lid_NorR"/>
</dbReference>
<dbReference type="Pfam" id="PF02954">
    <property type="entry name" value="HTH_8"/>
    <property type="match status" value="1"/>
</dbReference>
<evidence type="ECO:0000256" key="4">
    <source>
        <dbReference type="ARBA" id="ARBA00023015"/>
    </source>
</evidence>
<dbReference type="GO" id="GO:0043565">
    <property type="term" value="F:sequence-specific DNA binding"/>
    <property type="evidence" value="ECO:0007669"/>
    <property type="project" value="InterPro"/>
</dbReference>
<dbReference type="InterPro" id="IPR002197">
    <property type="entry name" value="HTH_Fis"/>
</dbReference>
<keyword evidence="10" id="KW-1185">Reference proteome</keyword>
<feature type="domain" description="Sigma-54 factor interaction" evidence="8">
    <location>
        <begin position="365"/>
        <end position="598"/>
    </location>
</feature>
<dbReference type="PANTHER" id="PTHR32071:SF81">
    <property type="entry name" value="PROPIONATE CATABOLISM OPERON REGULATORY PROTEIN"/>
    <property type="match status" value="1"/>
</dbReference>
<dbReference type="Gene3D" id="1.10.10.60">
    <property type="entry name" value="Homeodomain-like"/>
    <property type="match status" value="1"/>
</dbReference>
<dbReference type="Gene3D" id="3.30.450.40">
    <property type="match status" value="1"/>
</dbReference>
<dbReference type="InterPro" id="IPR025662">
    <property type="entry name" value="Sigma_54_int_dom_ATP-bd_1"/>
</dbReference>
<dbReference type="PRINTS" id="PR01590">
    <property type="entry name" value="HTHFIS"/>
</dbReference>
<dbReference type="Proteomes" id="UP000199101">
    <property type="component" value="Unassembled WGS sequence"/>
</dbReference>
<dbReference type="PANTHER" id="PTHR32071">
    <property type="entry name" value="TRANSCRIPTIONAL REGULATORY PROTEIN"/>
    <property type="match status" value="1"/>
</dbReference>
<dbReference type="FunFam" id="3.40.50.300:FF:000006">
    <property type="entry name" value="DNA-binding transcriptional regulator NtrC"/>
    <property type="match status" value="1"/>
</dbReference>
<dbReference type="Gene3D" id="3.40.50.300">
    <property type="entry name" value="P-loop containing nucleotide triphosphate hydrolases"/>
    <property type="match status" value="1"/>
</dbReference>
<keyword evidence="2" id="KW-0067">ATP-binding</keyword>
<dbReference type="AlphaFoldDB" id="A0A1C3VVS4"/>
<evidence type="ECO:0000256" key="5">
    <source>
        <dbReference type="ARBA" id="ARBA00023125"/>
    </source>
</evidence>
<dbReference type="GO" id="GO:0006355">
    <property type="term" value="P:regulation of DNA-templated transcription"/>
    <property type="evidence" value="ECO:0007669"/>
    <property type="project" value="InterPro"/>
</dbReference>
<dbReference type="SMART" id="SM00382">
    <property type="entry name" value="AAA"/>
    <property type="match status" value="1"/>
</dbReference>
<dbReference type="SUPFAM" id="SSF46689">
    <property type="entry name" value="Homeodomain-like"/>
    <property type="match status" value="1"/>
</dbReference>
<reference evidence="10" key="1">
    <citation type="submission" date="2016-08" db="EMBL/GenBank/DDBJ databases">
        <authorList>
            <person name="Varghese N."/>
            <person name="Submissions Spin"/>
        </authorList>
    </citation>
    <scope>NUCLEOTIDE SEQUENCE [LARGE SCALE GENOMIC DNA]</scope>
    <source>
        <strain evidence="10">HAMBI 2975</strain>
    </source>
</reference>
<dbReference type="GO" id="GO:0005524">
    <property type="term" value="F:ATP binding"/>
    <property type="evidence" value="ECO:0007669"/>
    <property type="project" value="UniProtKB-KW"/>
</dbReference>
<dbReference type="EMBL" id="FMAG01000004">
    <property type="protein sequence ID" value="SCB31892.1"/>
    <property type="molecule type" value="Genomic_DNA"/>
</dbReference>
<keyword evidence="1" id="KW-0547">Nucleotide-binding</keyword>
<proteinExistence type="predicted"/>
<dbReference type="InterPro" id="IPR029016">
    <property type="entry name" value="GAF-like_dom_sf"/>
</dbReference>
<dbReference type="Pfam" id="PF25601">
    <property type="entry name" value="AAA_lid_14"/>
    <property type="match status" value="1"/>
</dbReference>
<keyword evidence="4" id="KW-0805">Transcription regulation</keyword>
<dbReference type="PROSITE" id="PS00675">
    <property type="entry name" value="SIGMA54_INTERACT_1"/>
    <property type="match status" value="1"/>
</dbReference>
<evidence type="ECO:0000256" key="2">
    <source>
        <dbReference type="ARBA" id="ARBA00022840"/>
    </source>
</evidence>
<evidence type="ECO:0000256" key="6">
    <source>
        <dbReference type="ARBA" id="ARBA00023159"/>
    </source>
</evidence>